<protein>
    <submittedName>
        <fullName evidence="1">DUF4270 family protein</fullName>
    </submittedName>
</protein>
<organism evidence="1 2">
    <name type="scientific">Algoriphagus oliviformis</name>
    <dbReference type="NCBI Taxonomy" id="2811231"/>
    <lineage>
        <taxon>Bacteria</taxon>
        <taxon>Pseudomonadati</taxon>
        <taxon>Bacteroidota</taxon>
        <taxon>Cytophagia</taxon>
        <taxon>Cytophagales</taxon>
        <taxon>Cyclobacteriaceae</taxon>
        <taxon>Algoriphagus</taxon>
    </lineage>
</organism>
<dbReference type="Proteomes" id="UP000664317">
    <property type="component" value="Unassembled WGS sequence"/>
</dbReference>
<evidence type="ECO:0000313" key="2">
    <source>
        <dbReference type="Proteomes" id="UP000664317"/>
    </source>
</evidence>
<proteinExistence type="predicted"/>
<keyword evidence="2" id="KW-1185">Reference proteome</keyword>
<accession>A0ABS3BYX3</accession>
<reference evidence="1 2" key="1">
    <citation type="submission" date="2021-03" db="EMBL/GenBank/DDBJ databases">
        <title>novel species isolated from a fishpond in China.</title>
        <authorList>
            <person name="Lu H."/>
            <person name="Cai Z."/>
        </authorList>
    </citation>
    <scope>NUCLEOTIDE SEQUENCE [LARGE SCALE GENOMIC DNA]</scope>
    <source>
        <strain evidence="1 2">H41</strain>
    </source>
</reference>
<dbReference type="EMBL" id="JAFKCT010000001">
    <property type="protein sequence ID" value="MBN7810058.1"/>
    <property type="molecule type" value="Genomic_DNA"/>
</dbReference>
<name>A0ABS3BYX3_9BACT</name>
<dbReference type="Pfam" id="PF14092">
    <property type="entry name" value="DUF4270"/>
    <property type="match status" value="1"/>
</dbReference>
<dbReference type="RefSeq" id="WP_206576845.1">
    <property type="nucleotide sequence ID" value="NZ_JAFKCT010000001.1"/>
</dbReference>
<dbReference type="InterPro" id="IPR025366">
    <property type="entry name" value="DUF4270"/>
</dbReference>
<sequence>MAALSILFLSSCSDPATVGIELAPGNNQIGVFYQELTLDAQVVLLDSFNTVNSGVLVVGNEADAFFGKTQATGYSRLFIDATDTRPDGAAVLDSMFFNVDVVSVNGSNLDSPKRYSVHQLTEPILDTLYYNFDKLSYQADPFASIDITFGDVKDTVMQLTVNEAFQQELFGKIQEGSEFSNLINFRKYIQGVALRAREGDNTTIGVALGANTGIAVYYHNTGDTIPLLYEINTSSSRNFNGIEADRSGTPTESVTEYGKSYDVGPQVGMKSTVAMAMRIDTSPLDAFLDTLSGVTFNQVSFSMGEIESQDEDNNPITGMVMIFVDNENEPIKSTINNVPLYVQGDNQPQVILDSNGDKVPNNTYSSSAILSYDSDDELYLAGITSHINAIYRGDILRQNWLLYASTPQTGDDFKRSLRQYKVDKNKIKIQIIYSKTR</sequence>
<evidence type="ECO:0000313" key="1">
    <source>
        <dbReference type="EMBL" id="MBN7810058.1"/>
    </source>
</evidence>
<gene>
    <name evidence="1" type="ORF">J0A68_03765</name>
</gene>
<comment type="caution">
    <text evidence="1">The sequence shown here is derived from an EMBL/GenBank/DDBJ whole genome shotgun (WGS) entry which is preliminary data.</text>
</comment>